<evidence type="ECO:0000256" key="14">
    <source>
        <dbReference type="ARBA" id="ARBA00048988"/>
    </source>
</evidence>
<comment type="cofactor">
    <cofactor evidence="15">
        <name>Mg(2+)</name>
        <dbReference type="ChEBI" id="CHEBI:18420"/>
    </cofactor>
    <text evidence="15">Binds 1 Mg(2+) ion per subunit.</text>
</comment>
<comment type="similarity">
    <text evidence="15">Belongs to the helicase family. UvrD subfamily.</text>
</comment>
<dbReference type="SUPFAM" id="SSF52980">
    <property type="entry name" value="Restriction endonuclease-like"/>
    <property type="match status" value="1"/>
</dbReference>
<evidence type="ECO:0000256" key="2">
    <source>
        <dbReference type="ARBA" id="ARBA00022723"/>
    </source>
</evidence>
<keyword evidence="9 15" id="KW-0460">Magnesium</keyword>
<dbReference type="Pfam" id="PF13361">
    <property type="entry name" value="UvrD_C"/>
    <property type="match status" value="1"/>
</dbReference>
<evidence type="ECO:0000256" key="9">
    <source>
        <dbReference type="ARBA" id="ARBA00022842"/>
    </source>
</evidence>
<feature type="binding site" evidence="15">
    <location>
        <position position="1004"/>
    </location>
    <ligand>
        <name>Mg(2+)</name>
        <dbReference type="ChEBI" id="CHEBI:18420"/>
    </ligand>
</feature>
<sequence>MTTPRPRIARSTFDLLAPLPTGTTVLEASAGTGKTHAIVGLAARYIAEGVDVGALLLVTFSRMATAELRERTRERLTTLAAGLADPASARSDSLVTALADAPADEVALRRERISAALSDFDAATVSTTHTFCSRMLDALGIAGESEHGLTLVEEVDDLVTEVAGDVFLKWYSGLDELPFDFRDAVAIARDGVRQSHATLVPRDAPEGTTARARTDFVTAVRREVLRRKRMMRIRDYDELQSLLRDVITDPVHGEAACARIRDFFSVVLVDEFQDTDPIQWEILRRCFHGHSDLILVGDPKQSIYAFRGAEVLSYLDAATSADNHQALGTNWRSDAGLVTALHHLYGGAALGHPDIVVRSVDATHTSSRLSGRPPLRLRHLGRVGLGPLGDNGFPPLSAVRSAVVDDVARDVAELLADAPELTDPDGTTRPVRPSDVVILLRTRSTIGPVQRALREAGVASVVGAGSSVFATASARDWFHVLRALEQPNRSDRVSLAALTPLIGRTAGEIDAAGGDALADVGDLLIELSQTMAQSGFAAMYERLAIRTGLESRILSGVDGERVMTDIAHLASLCNRYVVTESRGIAGLLRWFVDRLEDPRVGDQTEQSRRLDRDAQAVSIMTVHGSKGLEFPIVYVPFGWDAARNPYPPTLDLHDESGARILDVGGSRSAEFARNRRTSEAEDAGEELRLFYVAVTRARCQVVLWWAAGSSARSAPLHRLLFARTPTGADTGAPDPGPSARVPADASIASDLSAWAGAARGLISVEPVGGGPASPPPVPTTDDEPITLRAADFDRVIDHGWRRTSYSALVADQHVAVGAAIEADATAALTDEPEDAVVTDATADTGAPSLMNGLPAGATFGLLVHSVLENVDTDAADLSAEVRERCVRAAMSSGLQVDVDVLAHAMDSVLHTPLGIGSGPSDLAGVAMSDRLAEMDFEFPLASATRGSTLGAIADLMDEHLPADDPLREYPERLRLIPGAALDGFLTGSIDGVLRTADERFVVVDYKTNRLGFGDLTVEDYDEDAMAAEMMRSHYPLQAMLYSVALHRYLRWRLPGYRPERHLGRVLYLFVRAMVGPDTPPDRGVFGWDVPPALVVALSELLGGQRTGGRS</sequence>
<dbReference type="RefSeq" id="WP_253662923.1">
    <property type="nucleotide sequence ID" value="NZ_BAAAJQ010000003.1"/>
</dbReference>
<keyword evidence="20" id="KW-1185">Reference proteome</keyword>
<gene>
    <name evidence="15" type="primary">recB</name>
    <name evidence="19" type="ORF">LX13_003796</name>
</gene>
<comment type="catalytic activity">
    <reaction evidence="15">
        <text>Exonucleolytic cleavage (in the presence of ATP) in either 5'- to 3'- or 3'- to 5'-direction to yield 5'-phosphooligonucleotides.</text>
        <dbReference type="EC" id="3.1.11.5"/>
    </reaction>
</comment>
<keyword evidence="1 15" id="KW-0540">Nuclease</keyword>
<comment type="domain">
    <text evidence="15">The C-terminal domain has nuclease activity and interacts with RecD. It interacts with RecA, facilitating its loading onto ssDNA.</text>
</comment>
<feature type="binding site" evidence="15">
    <location>
        <position position="990"/>
    </location>
    <ligand>
        <name>Mg(2+)</name>
        <dbReference type="ChEBI" id="CHEBI:18420"/>
    </ligand>
</feature>
<evidence type="ECO:0000256" key="6">
    <source>
        <dbReference type="ARBA" id="ARBA00022806"/>
    </source>
</evidence>
<evidence type="ECO:0000256" key="15">
    <source>
        <dbReference type="HAMAP-Rule" id="MF_01485"/>
    </source>
</evidence>
<feature type="domain" description="UvrD-like helicase ATP-binding" evidence="17">
    <location>
        <begin position="7"/>
        <end position="334"/>
    </location>
</feature>
<feature type="binding site" evidence="16">
    <location>
        <begin position="28"/>
        <end position="35"/>
    </location>
    <ligand>
        <name>ATP</name>
        <dbReference type="ChEBI" id="CHEBI:30616"/>
    </ligand>
</feature>
<proteinExistence type="inferred from homology"/>
<dbReference type="CDD" id="cd22352">
    <property type="entry name" value="RecB_C-like"/>
    <property type="match status" value="1"/>
</dbReference>
<dbReference type="Gene3D" id="3.40.50.300">
    <property type="entry name" value="P-loop containing nucleotide triphosphate hydrolases"/>
    <property type="match status" value="3"/>
</dbReference>
<feature type="domain" description="UvrD-like helicase C-terminal" evidence="18">
    <location>
        <begin position="352"/>
        <end position="627"/>
    </location>
</feature>
<dbReference type="Proteomes" id="UP001206895">
    <property type="component" value="Unassembled WGS sequence"/>
</dbReference>
<accession>A0ABT1HJ41</accession>
<organism evidence="19 20">
    <name type="scientific">Williamsia maris</name>
    <dbReference type="NCBI Taxonomy" id="72806"/>
    <lineage>
        <taxon>Bacteria</taxon>
        <taxon>Bacillati</taxon>
        <taxon>Actinomycetota</taxon>
        <taxon>Actinomycetes</taxon>
        <taxon>Mycobacteriales</taxon>
        <taxon>Nocardiaceae</taxon>
        <taxon>Williamsia</taxon>
    </lineage>
</organism>
<comment type="subunit">
    <text evidence="15">Heterotrimer of RecB, RecC and RecD. All subunits contribute to DNA-binding. Interacts with RecA.</text>
</comment>
<dbReference type="InterPro" id="IPR014016">
    <property type="entry name" value="UvrD-like_ATP-bd"/>
</dbReference>
<feature type="region of interest" description="DNA-binding and helicase activity, interacts with RecC" evidence="15">
    <location>
        <begin position="1"/>
        <end position="773"/>
    </location>
</feature>
<dbReference type="InterPro" id="IPR038726">
    <property type="entry name" value="PDDEXK_AddAB-type"/>
</dbReference>
<evidence type="ECO:0000256" key="10">
    <source>
        <dbReference type="ARBA" id="ARBA00023125"/>
    </source>
</evidence>
<dbReference type="InterPro" id="IPR011335">
    <property type="entry name" value="Restrct_endonuc-II-like"/>
</dbReference>
<evidence type="ECO:0000259" key="17">
    <source>
        <dbReference type="PROSITE" id="PS51198"/>
    </source>
</evidence>
<evidence type="ECO:0000256" key="13">
    <source>
        <dbReference type="ARBA" id="ARBA00034617"/>
    </source>
</evidence>
<feature type="active site" description="For nuclease activity" evidence="15">
    <location>
        <position position="1004"/>
    </location>
</feature>
<keyword evidence="2 15" id="KW-0479">Metal-binding</keyword>
<evidence type="ECO:0000256" key="1">
    <source>
        <dbReference type="ARBA" id="ARBA00022722"/>
    </source>
</evidence>
<dbReference type="SUPFAM" id="SSF52540">
    <property type="entry name" value="P-loop containing nucleoside triphosphate hydrolases"/>
    <property type="match status" value="1"/>
</dbReference>
<name>A0ABT1HJ41_9NOCA</name>
<evidence type="ECO:0000256" key="11">
    <source>
        <dbReference type="ARBA" id="ARBA00023204"/>
    </source>
</evidence>
<reference evidence="19 20" key="1">
    <citation type="submission" date="2022-06" db="EMBL/GenBank/DDBJ databases">
        <title>Genomic Encyclopedia of Archaeal and Bacterial Type Strains, Phase II (KMG-II): from individual species to whole genera.</title>
        <authorList>
            <person name="Goeker M."/>
        </authorList>
    </citation>
    <scope>NUCLEOTIDE SEQUENCE [LARGE SCALE GENOMIC DNA]</scope>
    <source>
        <strain evidence="19 20">DSM 44693</strain>
    </source>
</reference>
<evidence type="ECO:0000256" key="4">
    <source>
        <dbReference type="ARBA" id="ARBA00022763"/>
    </source>
</evidence>
<evidence type="ECO:0000313" key="20">
    <source>
        <dbReference type="Proteomes" id="UP001206895"/>
    </source>
</evidence>
<dbReference type="Pfam" id="PF12705">
    <property type="entry name" value="PDDEXK_1"/>
    <property type="match status" value="1"/>
</dbReference>
<comment type="miscellaneous">
    <text evidence="15">In the RecBCD complex, RecB has a slow 3'-5' helicase, an exonuclease activity and loads RecA onto ssDNA, RecD has a fast 5'-3' helicase activity, while RecC stimulates the ATPase and processivity of the RecB helicase and contributes to recognition of the Chi site.</text>
</comment>
<protein>
    <recommendedName>
        <fullName evidence="15">RecBCD enzyme subunit RecB</fullName>
        <ecNumber evidence="15">3.1.11.5</ecNumber>
        <ecNumber evidence="15">5.6.2.4</ecNumber>
    </recommendedName>
    <alternativeName>
        <fullName evidence="15">DNA 3'-5' helicase subunit RecB</fullName>
    </alternativeName>
    <alternativeName>
        <fullName evidence="15">Exonuclease V subunit RecB</fullName>
        <shortName evidence="15">ExoV subunit RecB</shortName>
    </alternativeName>
    <alternativeName>
        <fullName evidence="15">Helicase/nuclease RecBCD subunit RecB</fullName>
    </alternativeName>
</protein>
<comment type="caution">
    <text evidence="19">The sequence shown here is derived from an EMBL/GenBank/DDBJ whole genome shotgun (WGS) entry which is preliminary data.</text>
</comment>
<keyword evidence="5 15" id="KW-0378">Hydrolase</keyword>
<evidence type="ECO:0000259" key="18">
    <source>
        <dbReference type="PROSITE" id="PS51217"/>
    </source>
</evidence>
<dbReference type="PANTHER" id="PTHR11070:SF23">
    <property type="entry name" value="RECBCD ENZYME SUBUNIT RECB"/>
    <property type="match status" value="1"/>
</dbReference>
<dbReference type="Gene3D" id="1.10.486.10">
    <property type="entry name" value="PCRA, domain 4"/>
    <property type="match status" value="1"/>
</dbReference>
<keyword evidence="12 15" id="KW-0413">Isomerase</keyword>
<dbReference type="HAMAP" id="MF_01485">
    <property type="entry name" value="RecB"/>
    <property type="match status" value="1"/>
</dbReference>
<keyword evidence="8 15" id="KW-0067">ATP-binding</keyword>
<keyword evidence="4 15" id="KW-0227">DNA damage</keyword>
<evidence type="ECO:0000256" key="5">
    <source>
        <dbReference type="ARBA" id="ARBA00022801"/>
    </source>
</evidence>
<dbReference type="InterPro" id="IPR027417">
    <property type="entry name" value="P-loop_NTPase"/>
</dbReference>
<evidence type="ECO:0000256" key="3">
    <source>
        <dbReference type="ARBA" id="ARBA00022741"/>
    </source>
</evidence>
<keyword evidence="10 15" id="KW-0238">DNA-binding</keyword>
<dbReference type="InterPro" id="IPR004586">
    <property type="entry name" value="RecB"/>
</dbReference>
<evidence type="ECO:0000256" key="12">
    <source>
        <dbReference type="ARBA" id="ARBA00023235"/>
    </source>
</evidence>
<dbReference type="Pfam" id="PF00580">
    <property type="entry name" value="UvrD-helicase"/>
    <property type="match status" value="1"/>
</dbReference>
<evidence type="ECO:0000256" key="16">
    <source>
        <dbReference type="PROSITE-ProRule" id="PRU00560"/>
    </source>
</evidence>
<dbReference type="PANTHER" id="PTHR11070">
    <property type="entry name" value="UVRD / RECB / PCRA DNA HELICASE FAMILY MEMBER"/>
    <property type="match status" value="1"/>
</dbReference>
<evidence type="ECO:0000313" key="19">
    <source>
        <dbReference type="EMBL" id="MCP2177955.1"/>
    </source>
</evidence>
<evidence type="ECO:0000256" key="8">
    <source>
        <dbReference type="ARBA" id="ARBA00022840"/>
    </source>
</evidence>
<dbReference type="InterPro" id="IPR000212">
    <property type="entry name" value="DNA_helicase_UvrD/REP"/>
</dbReference>
<dbReference type="InterPro" id="IPR014017">
    <property type="entry name" value="DNA_helicase_UvrD-like_C"/>
</dbReference>
<keyword evidence="6 15" id="KW-0347">Helicase</keyword>
<keyword evidence="7 15" id="KW-0269">Exonuclease</keyword>
<evidence type="ECO:0000256" key="7">
    <source>
        <dbReference type="ARBA" id="ARBA00022839"/>
    </source>
</evidence>
<comment type="function">
    <text evidence="15">A helicase/nuclease that prepares dsDNA breaks (DSB) for recombinational DNA repair. Binds to DSBs and unwinds DNA via a highly rapid and processive ATP-dependent bidirectional helicase activity. Unwinds dsDNA until it encounters a Chi (crossover hotspot instigator) sequence from the 3' direction. Cuts ssDNA a few nucleotides 3' to the Chi site. The properties and activities of the enzyme are changed at Chi. The Chi-altered holoenzyme produces a long 3'-ssDNA overhang and facilitates RecA-binding to the ssDNA for homologous DNA recombination and repair. Holoenzyme degrades any linearized DNA that is unable to undergo homologous recombination. In the holoenzyme this subunit contributes ATPase, 3'-5' helicase, exonuclease activity and loads RecA onto ssDNA.</text>
</comment>
<comment type="catalytic activity">
    <reaction evidence="13 15">
        <text>Couples ATP hydrolysis with the unwinding of duplex DNA by translocating in the 3'-5' direction.</text>
        <dbReference type="EC" id="5.6.2.4"/>
    </reaction>
</comment>
<dbReference type="Gene3D" id="3.90.320.10">
    <property type="match status" value="1"/>
</dbReference>
<dbReference type="PROSITE" id="PS51198">
    <property type="entry name" value="UVRD_HELICASE_ATP_BIND"/>
    <property type="match status" value="1"/>
</dbReference>
<comment type="catalytic activity">
    <reaction evidence="14 15">
        <text>ATP + H2O = ADP + phosphate + H(+)</text>
        <dbReference type="Rhea" id="RHEA:13065"/>
        <dbReference type="ChEBI" id="CHEBI:15377"/>
        <dbReference type="ChEBI" id="CHEBI:15378"/>
        <dbReference type="ChEBI" id="CHEBI:30616"/>
        <dbReference type="ChEBI" id="CHEBI:43474"/>
        <dbReference type="ChEBI" id="CHEBI:456216"/>
        <dbReference type="EC" id="5.6.2.4"/>
    </reaction>
</comment>
<dbReference type="EMBL" id="JAMTCJ010000004">
    <property type="protein sequence ID" value="MCP2177955.1"/>
    <property type="molecule type" value="Genomic_DNA"/>
</dbReference>
<feature type="region of interest" description="Nuclease activity, interacts with RecD and RecA" evidence="15">
    <location>
        <begin position="799"/>
        <end position="1110"/>
    </location>
</feature>
<comment type="domain">
    <text evidence="15">The N-terminal DNA-binding domain is a ssDNA-dependent ATPase and has ATP-dependent 3'-5' helicase function. This domain interacts with RecC.</text>
</comment>
<keyword evidence="3 15" id="KW-0547">Nucleotide-binding</keyword>
<keyword evidence="11 15" id="KW-0234">DNA repair</keyword>
<dbReference type="InterPro" id="IPR011604">
    <property type="entry name" value="PDDEXK-like_dom_sf"/>
</dbReference>
<feature type="binding site" evidence="15">
    <location>
        <position position="864"/>
    </location>
    <ligand>
        <name>Mg(2+)</name>
        <dbReference type="ChEBI" id="CHEBI:18420"/>
    </ligand>
</feature>
<dbReference type="PROSITE" id="PS51217">
    <property type="entry name" value="UVRD_HELICASE_CTER"/>
    <property type="match status" value="1"/>
</dbReference>
<dbReference type="EC" id="3.1.11.5" evidence="15"/>
<dbReference type="EC" id="5.6.2.4" evidence="15"/>